<keyword evidence="6" id="KW-0808">Transferase</keyword>
<evidence type="ECO:0000259" key="5">
    <source>
        <dbReference type="PROSITE" id="PS50887"/>
    </source>
</evidence>
<feature type="domain" description="GGDEF" evidence="5">
    <location>
        <begin position="239"/>
        <end position="371"/>
    </location>
</feature>
<dbReference type="Proteomes" id="UP001597214">
    <property type="component" value="Unassembled WGS sequence"/>
</dbReference>
<dbReference type="InterPro" id="IPR052163">
    <property type="entry name" value="DGC-Regulatory_Protein"/>
</dbReference>
<keyword evidence="6" id="KW-0548">Nucleotidyltransferase</keyword>
<sequence length="396" mass="45738">MKENNKIIIIIQSILLLLLLISNLLIDYWIVECMVNLLLIAGIAIINIRSLHHHNQLSTNIKKLREETVALEQIVGTLQEETEDYDLLFNSLHGAVFSIDYINNRVRFSKGAEQIFGYSSEMLIKDPTIYKEIIHPDDIKYIDIHESKLKVGRSSKVEFRISLPEGPEKWVVQTATPVQDQDGTVTKIIGQIFDITKQVKLEQKLKQLAYYDDLTDLPNRKALDRHIQKALARSKRHEHNFTLMFIDLDDFKKVNDTMGHEAGDVLLKEVVKRINDCIRDEDLISRIGGDEFIIVFEETNKDVIEDIAERILEFVAEPYHIHDQEVKISLSIGVSMYPDDGTDKETLIDHADKAMYYAKHNGKNNYKIYTPDLNTTDLKKGLLEKWVDAIQKFTNF</sequence>
<dbReference type="InterPro" id="IPR000014">
    <property type="entry name" value="PAS"/>
</dbReference>
<dbReference type="Gene3D" id="3.30.70.270">
    <property type="match status" value="1"/>
</dbReference>
<feature type="coiled-coil region" evidence="1">
    <location>
        <begin position="54"/>
        <end position="81"/>
    </location>
</feature>
<feature type="domain" description="PAS" evidence="3">
    <location>
        <begin position="81"/>
        <end position="138"/>
    </location>
</feature>
<dbReference type="SUPFAM" id="SSF55785">
    <property type="entry name" value="PYP-like sensor domain (PAS domain)"/>
    <property type="match status" value="1"/>
</dbReference>
<dbReference type="CDD" id="cd01949">
    <property type="entry name" value="GGDEF"/>
    <property type="match status" value="1"/>
</dbReference>
<dbReference type="EC" id="2.7.7.65" evidence="6"/>
<dbReference type="Gene3D" id="3.30.450.20">
    <property type="entry name" value="PAS domain"/>
    <property type="match status" value="1"/>
</dbReference>
<dbReference type="InterPro" id="IPR000160">
    <property type="entry name" value="GGDEF_dom"/>
</dbReference>
<proteinExistence type="predicted"/>
<dbReference type="SUPFAM" id="SSF55073">
    <property type="entry name" value="Nucleotide cyclase"/>
    <property type="match status" value="1"/>
</dbReference>
<dbReference type="RefSeq" id="WP_377927888.1">
    <property type="nucleotide sequence ID" value="NZ_JBHUEM010000011.1"/>
</dbReference>
<dbReference type="GO" id="GO:0052621">
    <property type="term" value="F:diguanylate cyclase activity"/>
    <property type="evidence" value="ECO:0007669"/>
    <property type="project" value="UniProtKB-EC"/>
</dbReference>
<evidence type="ECO:0000256" key="2">
    <source>
        <dbReference type="SAM" id="Phobius"/>
    </source>
</evidence>
<reference evidence="7" key="1">
    <citation type="journal article" date="2019" name="Int. J. Syst. Evol. Microbiol.">
        <title>The Global Catalogue of Microorganisms (GCM) 10K type strain sequencing project: providing services to taxonomists for standard genome sequencing and annotation.</title>
        <authorList>
            <consortium name="The Broad Institute Genomics Platform"/>
            <consortium name="The Broad Institute Genome Sequencing Center for Infectious Disease"/>
            <person name="Wu L."/>
            <person name="Ma J."/>
        </authorList>
    </citation>
    <scope>NUCLEOTIDE SEQUENCE [LARGE SCALE GENOMIC DNA]</scope>
    <source>
        <strain evidence="7">CCUG 49339</strain>
    </source>
</reference>
<dbReference type="Pfam" id="PF00990">
    <property type="entry name" value="GGDEF"/>
    <property type="match status" value="1"/>
</dbReference>
<keyword evidence="2" id="KW-0472">Membrane</keyword>
<keyword evidence="1" id="KW-0175">Coiled coil</keyword>
<dbReference type="InterPro" id="IPR029787">
    <property type="entry name" value="Nucleotide_cyclase"/>
</dbReference>
<dbReference type="InterPro" id="IPR035965">
    <property type="entry name" value="PAS-like_dom_sf"/>
</dbReference>
<dbReference type="InterPro" id="IPR013655">
    <property type="entry name" value="PAS_fold_3"/>
</dbReference>
<organism evidence="6 7">
    <name type="scientific">Bacillus salitolerans</name>
    <dbReference type="NCBI Taxonomy" id="1437434"/>
    <lineage>
        <taxon>Bacteria</taxon>
        <taxon>Bacillati</taxon>
        <taxon>Bacillota</taxon>
        <taxon>Bacilli</taxon>
        <taxon>Bacillales</taxon>
        <taxon>Bacillaceae</taxon>
        <taxon>Bacillus</taxon>
    </lineage>
</organism>
<dbReference type="NCBIfam" id="TIGR00229">
    <property type="entry name" value="sensory_box"/>
    <property type="match status" value="1"/>
</dbReference>
<dbReference type="InterPro" id="IPR001610">
    <property type="entry name" value="PAC"/>
</dbReference>
<dbReference type="SMART" id="SM00267">
    <property type="entry name" value="GGDEF"/>
    <property type="match status" value="1"/>
</dbReference>
<evidence type="ECO:0000259" key="4">
    <source>
        <dbReference type="PROSITE" id="PS50113"/>
    </source>
</evidence>
<dbReference type="SMART" id="SM00086">
    <property type="entry name" value="PAC"/>
    <property type="match status" value="1"/>
</dbReference>
<evidence type="ECO:0000256" key="1">
    <source>
        <dbReference type="SAM" id="Coils"/>
    </source>
</evidence>
<dbReference type="NCBIfam" id="TIGR00254">
    <property type="entry name" value="GGDEF"/>
    <property type="match status" value="1"/>
</dbReference>
<dbReference type="PROSITE" id="PS50112">
    <property type="entry name" value="PAS"/>
    <property type="match status" value="1"/>
</dbReference>
<evidence type="ECO:0000313" key="7">
    <source>
        <dbReference type="Proteomes" id="UP001597214"/>
    </source>
</evidence>
<dbReference type="SMART" id="SM00091">
    <property type="entry name" value="PAS"/>
    <property type="match status" value="1"/>
</dbReference>
<dbReference type="CDD" id="cd00130">
    <property type="entry name" value="PAS"/>
    <property type="match status" value="1"/>
</dbReference>
<dbReference type="Pfam" id="PF08447">
    <property type="entry name" value="PAS_3"/>
    <property type="match status" value="1"/>
</dbReference>
<accession>A0ABW4LRF5</accession>
<name>A0ABW4LRF5_9BACI</name>
<protein>
    <submittedName>
        <fullName evidence="6">Diguanylate cyclase domain-containing protein</fullName>
        <ecNumber evidence="6">2.7.7.65</ecNumber>
    </submittedName>
</protein>
<evidence type="ECO:0000259" key="3">
    <source>
        <dbReference type="PROSITE" id="PS50112"/>
    </source>
</evidence>
<keyword evidence="7" id="KW-1185">Reference proteome</keyword>
<comment type="caution">
    <text evidence="6">The sequence shown here is derived from an EMBL/GenBank/DDBJ whole genome shotgun (WGS) entry which is preliminary data.</text>
</comment>
<dbReference type="PANTHER" id="PTHR46663">
    <property type="entry name" value="DIGUANYLATE CYCLASE DGCT-RELATED"/>
    <property type="match status" value="1"/>
</dbReference>
<keyword evidence="2" id="KW-1133">Transmembrane helix</keyword>
<dbReference type="EMBL" id="JBHUEM010000011">
    <property type="protein sequence ID" value="MFD1736720.1"/>
    <property type="molecule type" value="Genomic_DNA"/>
</dbReference>
<dbReference type="InterPro" id="IPR000700">
    <property type="entry name" value="PAS-assoc_C"/>
</dbReference>
<dbReference type="PROSITE" id="PS50887">
    <property type="entry name" value="GGDEF"/>
    <property type="match status" value="1"/>
</dbReference>
<evidence type="ECO:0000313" key="6">
    <source>
        <dbReference type="EMBL" id="MFD1736720.1"/>
    </source>
</evidence>
<dbReference type="PROSITE" id="PS50113">
    <property type="entry name" value="PAC"/>
    <property type="match status" value="1"/>
</dbReference>
<dbReference type="InterPro" id="IPR043128">
    <property type="entry name" value="Rev_trsase/Diguanyl_cyclase"/>
</dbReference>
<dbReference type="PANTHER" id="PTHR46663:SF3">
    <property type="entry name" value="SLL0267 PROTEIN"/>
    <property type="match status" value="1"/>
</dbReference>
<gene>
    <name evidence="6" type="ORF">ACFSCX_09090</name>
</gene>
<feature type="domain" description="PAC" evidence="4">
    <location>
        <begin position="155"/>
        <end position="207"/>
    </location>
</feature>
<feature type="transmembrane region" description="Helical" evidence="2">
    <location>
        <begin position="7"/>
        <end position="22"/>
    </location>
</feature>
<keyword evidence="2" id="KW-0812">Transmembrane</keyword>